<dbReference type="RefSeq" id="WP_009762551.1">
    <property type="nucleotide sequence ID" value="NZ_JH660645.1"/>
</dbReference>
<keyword evidence="2" id="KW-1185">Reference proteome</keyword>
<reference evidence="1 2" key="1">
    <citation type="submission" date="2012-02" db="EMBL/GenBank/DDBJ databases">
        <title>Improved High-Quality Draft sequence of Microvirga sp. WSM3557.</title>
        <authorList>
            <consortium name="US DOE Joint Genome Institute"/>
            <person name="Lucas S."/>
            <person name="Han J."/>
            <person name="Lapidus A."/>
            <person name="Cheng J.-F."/>
            <person name="Goodwin L."/>
            <person name="Pitluck S."/>
            <person name="Peters L."/>
            <person name="Zhang X."/>
            <person name="Detter J.C."/>
            <person name="Han C."/>
            <person name="Tapia R."/>
            <person name="Land M."/>
            <person name="Hauser L."/>
            <person name="Kyrpides N."/>
            <person name="Ivanova N."/>
            <person name="Pagani I."/>
            <person name="Brau L."/>
            <person name="Yates R."/>
            <person name="O'Hara G."/>
            <person name="Rui T."/>
            <person name="Howieson J."/>
            <person name="Reeve W."/>
            <person name="Woyke T."/>
        </authorList>
    </citation>
    <scope>NUCLEOTIDE SEQUENCE [LARGE SCALE GENOMIC DNA]</scope>
    <source>
        <strain evidence="1 2">WSM3557</strain>
    </source>
</reference>
<protein>
    <submittedName>
        <fullName evidence="1">Uncharacterized protein</fullName>
    </submittedName>
</protein>
<dbReference type="HOGENOM" id="CLU_2106142_0_0_5"/>
<name>I4YRA8_9HYPH</name>
<evidence type="ECO:0000313" key="2">
    <source>
        <dbReference type="Proteomes" id="UP000003947"/>
    </source>
</evidence>
<dbReference type="EMBL" id="JH660645">
    <property type="protein sequence ID" value="EIM26500.1"/>
    <property type="molecule type" value="Genomic_DNA"/>
</dbReference>
<dbReference type="Proteomes" id="UP000003947">
    <property type="component" value="Unassembled WGS sequence"/>
</dbReference>
<organism evidence="1 2">
    <name type="scientific">Microvirga lotononidis</name>
    <dbReference type="NCBI Taxonomy" id="864069"/>
    <lineage>
        <taxon>Bacteria</taxon>
        <taxon>Pseudomonadati</taxon>
        <taxon>Pseudomonadota</taxon>
        <taxon>Alphaproteobacteria</taxon>
        <taxon>Hyphomicrobiales</taxon>
        <taxon>Methylobacteriaceae</taxon>
        <taxon>Microvirga</taxon>
    </lineage>
</organism>
<proteinExistence type="predicted"/>
<evidence type="ECO:0000313" key="1">
    <source>
        <dbReference type="EMBL" id="EIM26500.1"/>
    </source>
</evidence>
<gene>
    <name evidence="1" type="ORF">MicloDRAFT_00030490</name>
</gene>
<dbReference type="PATRIC" id="fig|864069.3.peg.3307"/>
<accession>I4YRA8</accession>
<sequence length="115" mass="13063">MQYLETASTGVTWARLDADEIERRIIRAYVQLAYSPWERGGFRSLIVARLSWLDVRLTEVSSEFLGMPPFWLDVYSNASQSVIDSYGCSGFDEDDLATAAQMILSADLRAHDLRH</sequence>
<dbReference type="AlphaFoldDB" id="I4YRA8"/>
<dbReference type="OrthoDB" id="8020606at2"/>